<reference evidence="3" key="1">
    <citation type="submission" date="2023-03" db="EMBL/GenBank/DDBJ databases">
        <title>Andean soil-derived lignocellulolytic bacterial consortium as a source of novel taxa and putative plastic-active enzymes.</title>
        <authorList>
            <person name="Diaz-Garcia L."/>
            <person name="Chuvochina M."/>
            <person name="Feuerriegel G."/>
            <person name="Bunk B."/>
            <person name="Sproer C."/>
            <person name="Streit W.R."/>
            <person name="Rodriguez L.M."/>
            <person name="Overmann J."/>
            <person name="Jimenez D.J."/>
        </authorList>
    </citation>
    <scope>NUCLEOTIDE SEQUENCE</scope>
    <source>
        <strain evidence="3">MAG 26</strain>
    </source>
</reference>
<dbReference type="GO" id="GO:0030497">
    <property type="term" value="P:fatty acid elongation"/>
    <property type="evidence" value="ECO:0007669"/>
    <property type="project" value="TreeGrafter"/>
</dbReference>
<evidence type="ECO:0000313" key="3">
    <source>
        <dbReference type="EMBL" id="WEK47902.1"/>
    </source>
</evidence>
<dbReference type="InterPro" id="IPR020904">
    <property type="entry name" value="Sc_DH/Rdtase_CS"/>
</dbReference>
<evidence type="ECO:0000256" key="2">
    <source>
        <dbReference type="RuleBase" id="RU000363"/>
    </source>
</evidence>
<dbReference type="PANTHER" id="PTHR42760:SF135">
    <property type="entry name" value="BLL7886 PROTEIN"/>
    <property type="match status" value="1"/>
</dbReference>
<dbReference type="AlphaFoldDB" id="A0AAJ6BPE9"/>
<dbReference type="EMBL" id="CP119316">
    <property type="protein sequence ID" value="WEK47902.1"/>
    <property type="molecule type" value="Genomic_DNA"/>
</dbReference>
<accession>A0AAJ6BPE9</accession>
<evidence type="ECO:0000256" key="1">
    <source>
        <dbReference type="ARBA" id="ARBA00006484"/>
    </source>
</evidence>
<dbReference type="PRINTS" id="PR00080">
    <property type="entry name" value="SDRFAMILY"/>
</dbReference>
<dbReference type="Proteomes" id="UP001218362">
    <property type="component" value="Chromosome"/>
</dbReference>
<dbReference type="InterPro" id="IPR036291">
    <property type="entry name" value="NAD(P)-bd_dom_sf"/>
</dbReference>
<dbReference type="PANTHER" id="PTHR42760">
    <property type="entry name" value="SHORT-CHAIN DEHYDROGENASES/REDUCTASES FAMILY MEMBER"/>
    <property type="match status" value="1"/>
</dbReference>
<dbReference type="PRINTS" id="PR00081">
    <property type="entry name" value="GDHRDH"/>
</dbReference>
<protein>
    <submittedName>
        <fullName evidence="3">SDR family NAD(P)-dependent oxidoreductase</fullName>
    </submittedName>
</protein>
<dbReference type="GO" id="GO:0016616">
    <property type="term" value="F:oxidoreductase activity, acting on the CH-OH group of donors, NAD or NADP as acceptor"/>
    <property type="evidence" value="ECO:0007669"/>
    <property type="project" value="TreeGrafter"/>
</dbReference>
<sequence length="227" mass="23145">MLNRRVVITGGLGALGGAAEAAFVARGDRVVLIDVAPQMPGGRSPDEVIVDVDLADMTRAQYALARASAQLGGIDVLVNTAGGYAWERAAPESFLTLQRMWLANVATCFNACVAALSHMSDGGRIVNVGAMSAGRGTEGHASYAAAKSAVARLTEALAEEAAGRNIGVNAVLPGIIDTPANRAAMPEADHAAWTAPAAIAEVIEFLASPRARAISGALVPVTAACDE</sequence>
<organism evidence="3 4">
    <name type="scientific">Candidatus Andeanibacterium colombiense</name>
    <dbReference type="NCBI Taxonomy" id="3121345"/>
    <lineage>
        <taxon>Bacteria</taxon>
        <taxon>Pseudomonadati</taxon>
        <taxon>Pseudomonadota</taxon>
        <taxon>Alphaproteobacteria</taxon>
        <taxon>Sphingomonadales</taxon>
        <taxon>Sphingomonadaceae</taxon>
        <taxon>Candidatus Andeanibacterium</taxon>
    </lineage>
</organism>
<name>A0AAJ6BPE9_9SPHN</name>
<gene>
    <name evidence="3" type="ORF">P0Y56_06295</name>
</gene>
<dbReference type="KEGG" id="acob:P0Y56_06295"/>
<dbReference type="SUPFAM" id="SSF51735">
    <property type="entry name" value="NAD(P)-binding Rossmann-fold domains"/>
    <property type="match status" value="1"/>
</dbReference>
<evidence type="ECO:0000313" key="4">
    <source>
        <dbReference type="Proteomes" id="UP001218362"/>
    </source>
</evidence>
<dbReference type="InterPro" id="IPR002347">
    <property type="entry name" value="SDR_fam"/>
</dbReference>
<dbReference type="Gene3D" id="3.40.50.720">
    <property type="entry name" value="NAD(P)-binding Rossmann-like Domain"/>
    <property type="match status" value="1"/>
</dbReference>
<proteinExistence type="inferred from homology"/>
<comment type="similarity">
    <text evidence="1 2">Belongs to the short-chain dehydrogenases/reductases (SDR) family.</text>
</comment>
<dbReference type="PROSITE" id="PS00061">
    <property type="entry name" value="ADH_SHORT"/>
    <property type="match status" value="1"/>
</dbReference>
<dbReference type="Pfam" id="PF00106">
    <property type="entry name" value="adh_short"/>
    <property type="match status" value="1"/>
</dbReference>